<dbReference type="GO" id="GO:0005840">
    <property type="term" value="C:ribosome"/>
    <property type="evidence" value="ECO:0007669"/>
    <property type="project" value="UniProtKB-KW"/>
</dbReference>
<dbReference type="PIRSF" id="PIRSF037167">
    <property type="entry name" value="Mtase_YfcB_prd"/>
    <property type="match status" value="1"/>
</dbReference>
<protein>
    <recommendedName>
        <fullName evidence="4">Ribosomal protein uL3 glutamine methyltransferase</fullName>
        <shortName evidence="4">uL3 MTase</shortName>
        <ecNumber evidence="4">2.1.1.298</ecNumber>
    </recommendedName>
    <alternativeName>
        <fullName evidence="4">N5-glutamine methyltransferase PrmB</fullName>
    </alternativeName>
</protein>
<dbReference type="Gene3D" id="1.10.8.10">
    <property type="entry name" value="DNA helicase RuvA subunit, C-terminal domain"/>
    <property type="match status" value="1"/>
</dbReference>
<comment type="similarity">
    <text evidence="4">Belongs to the protein N5-glutamine methyltransferase family. PrmB subfamily.</text>
</comment>
<evidence type="ECO:0000313" key="6">
    <source>
        <dbReference type="EMBL" id="GAA4648922.1"/>
    </source>
</evidence>
<dbReference type="RefSeq" id="WP_425559187.1">
    <property type="nucleotide sequence ID" value="NZ_BAABFL010000112.1"/>
</dbReference>
<dbReference type="CDD" id="cd02440">
    <property type="entry name" value="AdoMet_MTases"/>
    <property type="match status" value="1"/>
</dbReference>
<keyword evidence="7" id="KW-1185">Reference proteome</keyword>
<evidence type="ECO:0000256" key="3">
    <source>
        <dbReference type="ARBA" id="ARBA00022691"/>
    </source>
</evidence>
<proteinExistence type="inferred from homology"/>
<evidence type="ECO:0000313" key="7">
    <source>
        <dbReference type="Proteomes" id="UP001500604"/>
    </source>
</evidence>
<dbReference type="HAMAP" id="MF_02125">
    <property type="entry name" value="L3_methyltr_PrmB"/>
    <property type="match status" value="1"/>
</dbReference>
<dbReference type="PANTHER" id="PTHR47806:SF1">
    <property type="entry name" value="RIBOSOMAL PROTEIN UL3 GLUTAMINE METHYLTRANSFERASE"/>
    <property type="match status" value="1"/>
</dbReference>
<dbReference type="InterPro" id="IPR007848">
    <property type="entry name" value="Small_mtfrase_dom"/>
</dbReference>
<evidence type="ECO:0000256" key="2">
    <source>
        <dbReference type="ARBA" id="ARBA00022679"/>
    </source>
</evidence>
<dbReference type="InterPro" id="IPR002052">
    <property type="entry name" value="DNA_methylase_N6_adenine_CS"/>
</dbReference>
<organism evidence="6 7">
    <name type="scientific">Kistimonas scapharcae</name>
    <dbReference type="NCBI Taxonomy" id="1036133"/>
    <lineage>
        <taxon>Bacteria</taxon>
        <taxon>Pseudomonadati</taxon>
        <taxon>Pseudomonadota</taxon>
        <taxon>Gammaproteobacteria</taxon>
        <taxon>Oceanospirillales</taxon>
        <taxon>Endozoicomonadaceae</taxon>
        <taxon>Kistimonas</taxon>
    </lineage>
</organism>
<dbReference type="NCBIfam" id="TIGR00536">
    <property type="entry name" value="hemK_fam"/>
    <property type="match status" value="1"/>
</dbReference>
<dbReference type="PANTHER" id="PTHR47806">
    <property type="entry name" value="50S RIBOSOMAL PROTEIN L3 GLUTAMINE METHYLTRANSFERASE"/>
    <property type="match status" value="1"/>
</dbReference>
<accession>A0ABP8UZ80</accession>
<keyword evidence="6" id="KW-0689">Ribosomal protein</keyword>
<gene>
    <name evidence="4 6" type="primary">prmB</name>
    <name evidence="6" type="ORF">GCM10023116_11960</name>
</gene>
<dbReference type="InterPro" id="IPR017127">
    <property type="entry name" value="Ribosome_uL3_MTase"/>
</dbReference>
<name>A0ABP8UZ80_9GAMM</name>
<dbReference type="NCBIfam" id="TIGR03533">
    <property type="entry name" value="L3_gln_methyl"/>
    <property type="match status" value="1"/>
</dbReference>
<dbReference type="SUPFAM" id="SSF53335">
    <property type="entry name" value="S-adenosyl-L-methionine-dependent methyltransferases"/>
    <property type="match status" value="1"/>
</dbReference>
<keyword evidence="6" id="KW-0687">Ribonucleoprotein</keyword>
<keyword evidence="2 4" id="KW-0808">Transferase</keyword>
<keyword evidence="1 4" id="KW-0489">Methyltransferase</keyword>
<dbReference type="Gene3D" id="3.40.50.150">
    <property type="entry name" value="Vaccinia Virus protein VP39"/>
    <property type="match status" value="1"/>
</dbReference>
<dbReference type="Proteomes" id="UP001500604">
    <property type="component" value="Unassembled WGS sequence"/>
</dbReference>
<dbReference type="GO" id="GO:0032259">
    <property type="term" value="P:methylation"/>
    <property type="evidence" value="ECO:0007669"/>
    <property type="project" value="UniProtKB-KW"/>
</dbReference>
<keyword evidence="3 4" id="KW-0949">S-adenosyl-L-methionine</keyword>
<dbReference type="EMBL" id="BAABFL010000112">
    <property type="protein sequence ID" value="GAA4648922.1"/>
    <property type="molecule type" value="Genomic_DNA"/>
</dbReference>
<dbReference type="InterPro" id="IPR004556">
    <property type="entry name" value="HemK-like"/>
</dbReference>
<dbReference type="Pfam" id="PF05175">
    <property type="entry name" value="MTS"/>
    <property type="match status" value="1"/>
</dbReference>
<dbReference type="EC" id="2.1.1.298" evidence="4"/>
<sequence>MVSDLLNDTSGLLTIRDWLRWTYSRFNEDPSLFYGHGTDNSWDEARHLVLQALNLPWDYDPVYFDSRLTDSERQQLTTLVQRRIREHIPTAYLLNQAWFYGMPFYVDERVLVPRSPIAELIEKGFEPWLGGQTVDRVLDLCCGSGCIGIACSQAFPEAQVDLIDISEDALEVAHINVDRFELWDRVRTIQSDMFLSLKSMEDRPRYQLIVSNPPYVDAEDMADLPDEYLHEPALGLEAGNDGLDFARNILTNAADFLDDNGLLVVEVGNSEWALQDAYPDVPFTWVEFEHGGHGVFVLTAQECRRYRDQFGDSH</sequence>
<evidence type="ECO:0000256" key="4">
    <source>
        <dbReference type="HAMAP-Rule" id="MF_02125"/>
    </source>
</evidence>
<feature type="domain" description="Methyltransferase small" evidence="5">
    <location>
        <begin position="135"/>
        <end position="220"/>
    </location>
</feature>
<comment type="caution">
    <text evidence="6">The sequence shown here is derived from an EMBL/GenBank/DDBJ whole genome shotgun (WGS) entry which is preliminary data.</text>
</comment>
<evidence type="ECO:0000259" key="5">
    <source>
        <dbReference type="Pfam" id="PF05175"/>
    </source>
</evidence>
<dbReference type="PROSITE" id="PS00092">
    <property type="entry name" value="N6_MTASE"/>
    <property type="match status" value="1"/>
</dbReference>
<dbReference type="GO" id="GO:0008168">
    <property type="term" value="F:methyltransferase activity"/>
    <property type="evidence" value="ECO:0007669"/>
    <property type="project" value="UniProtKB-KW"/>
</dbReference>
<reference evidence="7" key="1">
    <citation type="journal article" date="2019" name="Int. J. Syst. Evol. Microbiol.">
        <title>The Global Catalogue of Microorganisms (GCM) 10K type strain sequencing project: providing services to taxonomists for standard genome sequencing and annotation.</title>
        <authorList>
            <consortium name="The Broad Institute Genomics Platform"/>
            <consortium name="The Broad Institute Genome Sequencing Center for Infectious Disease"/>
            <person name="Wu L."/>
            <person name="Ma J."/>
        </authorList>
    </citation>
    <scope>NUCLEOTIDE SEQUENCE [LARGE SCALE GENOMIC DNA]</scope>
    <source>
        <strain evidence="7">JCM 17805</strain>
    </source>
</reference>
<comment type="catalytic activity">
    <reaction evidence="4">
        <text>L-glutaminyl-[ribosomal protein uL3] + S-adenosyl-L-methionine = N(5)-methyl-L-glutaminyl-[ribosomal protein uL3] + S-adenosyl-L-homocysteine + H(+)</text>
        <dbReference type="Rhea" id="RHEA:45020"/>
        <dbReference type="Rhea" id="RHEA-COMP:11063"/>
        <dbReference type="Rhea" id="RHEA-COMP:11064"/>
        <dbReference type="ChEBI" id="CHEBI:15378"/>
        <dbReference type="ChEBI" id="CHEBI:30011"/>
        <dbReference type="ChEBI" id="CHEBI:57856"/>
        <dbReference type="ChEBI" id="CHEBI:59789"/>
        <dbReference type="ChEBI" id="CHEBI:61891"/>
        <dbReference type="EC" id="2.1.1.298"/>
    </reaction>
</comment>
<dbReference type="InterPro" id="IPR029063">
    <property type="entry name" value="SAM-dependent_MTases_sf"/>
</dbReference>
<evidence type="ECO:0000256" key="1">
    <source>
        <dbReference type="ARBA" id="ARBA00022603"/>
    </source>
</evidence>
<comment type="function">
    <text evidence="4">Methylates ribosomal protein uL3 on a specific glutamine residue.</text>
</comment>